<proteinExistence type="predicted"/>
<feature type="transmembrane region" description="Helical" evidence="2">
    <location>
        <begin position="48"/>
        <end position="66"/>
    </location>
</feature>
<dbReference type="OrthoDB" id="3553375at2759"/>
<keyword evidence="2" id="KW-0812">Transmembrane</keyword>
<evidence type="ECO:0000313" key="3">
    <source>
        <dbReference type="EMBL" id="RFU32444.1"/>
    </source>
</evidence>
<protein>
    <submittedName>
        <fullName evidence="3">Uncharacterized protein</fullName>
    </submittedName>
</protein>
<evidence type="ECO:0000313" key="4">
    <source>
        <dbReference type="Proteomes" id="UP000258309"/>
    </source>
</evidence>
<accession>A0A3E2HGA4</accession>
<reference evidence="3 4" key="1">
    <citation type="submission" date="2018-05" db="EMBL/GenBank/DDBJ databases">
        <title>Draft genome sequence of Scytalidium lignicola DSM 105466, a ubiquitous saprotrophic fungus.</title>
        <authorList>
            <person name="Buettner E."/>
            <person name="Gebauer A.M."/>
            <person name="Hofrichter M."/>
            <person name="Liers C."/>
            <person name="Kellner H."/>
        </authorList>
    </citation>
    <scope>NUCLEOTIDE SEQUENCE [LARGE SCALE GENOMIC DNA]</scope>
    <source>
        <strain evidence="3 4">DSM 105466</strain>
    </source>
</reference>
<feature type="transmembrane region" description="Helical" evidence="2">
    <location>
        <begin position="98"/>
        <end position="120"/>
    </location>
</feature>
<keyword evidence="4" id="KW-1185">Reference proteome</keyword>
<keyword evidence="2" id="KW-0472">Membrane</keyword>
<evidence type="ECO:0000256" key="2">
    <source>
        <dbReference type="SAM" id="Phobius"/>
    </source>
</evidence>
<name>A0A3E2HGA4_SCYLI</name>
<feature type="non-terminal residue" evidence="3">
    <location>
        <position position="286"/>
    </location>
</feature>
<organism evidence="3 4">
    <name type="scientific">Scytalidium lignicola</name>
    <name type="common">Hyphomycete</name>
    <dbReference type="NCBI Taxonomy" id="5539"/>
    <lineage>
        <taxon>Eukaryota</taxon>
        <taxon>Fungi</taxon>
        <taxon>Dikarya</taxon>
        <taxon>Ascomycota</taxon>
        <taxon>Pezizomycotina</taxon>
        <taxon>Leotiomycetes</taxon>
        <taxon>Leotiomycetes incertae sedis</taxon>
        <taxon>Scytalidium</taxon>
    </lineage>
</organism>
<comment type="caution">
    <text evidence="3">The sequence shown here is derived from an EMBL/GenBank/DDBJ whole genome shotgun (WGS) entry which is preliminary data.</text>
</comment>
<dbReference type="AlphaFoldDB" id="A0A3E2HGA4"/>
<feature type="non-terminal residue" evidence="3">
    <location>
        <position position="1"/>
    </location>
</feature>
<feature type="compositionally biased region" description="Low complexity" evidence="1">
    <location>
        <begin position="265"/>
        <end position="274"/>
    </location>
</feature>
<sequence>MAACRRIAVLPCAANKRVISAAKFFSVGLMSSSAAATLILFQERRVCFIAVLVFIGASMAFASLYLRPITLLGPYALAVVAVLGIVAFSSARTSLKELVPWMPAIVSLFLFLTVYFGPILKAFISGDNPDEDMTLEEGSYYSLNGEPGSLRSLNNSIVPRNGSFSVANQWLQHDISHMSRSEFSFPDHSPHSSDIDLNEGLASCIVTAQRMASPIRAAFQSGAIPQSPPPFGNPDSHFPDLPLTRSEPESSDQLHLPGTEVAQHSPSSSATSNSTEPLLRSAETEC</sequence>
<dbReference type="Proteomes" id="UP000258309">
    <property type="component" value="Unassembled WGS sequence"/>
</dbReference>
<feature type="transmembrane region" description="Helical" evidence="2">
    <location>
        <begin position="72"/>
        <end position="91"/>
    </location>
</feature>
<gene>
    <name evidence="3" type="ORF">B7463_g3863</name>
</gene>
<keyword evidence="2" id="KW-1133">Transmembrane helix</keyword>
<evidence type="ECO:0000256" key="1">
    <source>
        <dbReference type="SAM" id="MobiDB-lite"/>
    </source>
</evidence>
<dbReference type="EMBL" id="NCSJ02000054">
    <property type="protein sequence ID" value="RFU32444.1"/>
    <property type="molecule type" value="Genomic_DNA"/>
</dbReference>
<feature type="region of interest" description="Disordered" evidence="1">
    <location>
        <begin position="221"/>
        <end position="286"/>
    </location>
</feature>